<dbReference type="SUPFAM" id="SSF48208">
    <property type="entry name" value="Six-hairpin glycosidases"/>
    <property type="match status" value="1"/>
</dbReference>
<dbReference type="InterPro" id="IPR008928">
    <property type="entry name" value="6-hairpin_glycosidase_sf"/>
</dbReference>
<dbReference type="eggNOG" id="COG3408">
    <property type="taxonomic scope" value="Bacteria"/>
</dbReference>
<sequence length="659" mass="73742">MYLGKADVNTYDKGAGREFLVSNGRGGYGFSTVIGANTRREHGLLVVRPENERQHSVLVSKIEETVFDSNKKYQLSTNRYRDLVYPDGYRYLQEYQGNPFPTMLFVIHSILLKKSIFMPHGKECTIVKYELLAAPGKIRLDLRPLFAHRKNSEVCLDSGKNVFSVSSDDAHGICVTGRGHSSCCAATAGTWALKPLWFENLIYEQDDNSDGACVDHLWSPGLISNEMSEGDSVYMILSEKAEKFTLKELGEIESEAAQRFEDILEQANIPAFSSAEQDMVASSYHLVDDRPESIAPIYTGYPSVDTKASDTFIALPGLLLATGREKTAAKTLKYWSGVAESCGWAMPEKLSDDGEPEFGCIDCGLWFVYAVDKYLSHHAEADPDDRKRLTKALFAVTDKYILGIEGLDVKCADNMLLQMLGADPARYWMSAVAGEEVVVPRCGYLVEVNALWYNALKCAEKYAQASGNAESAERYKNAAEKCGKSFCDTFWSCDMNGLYDYVDPETFKGDGAIRPNQILAASLPFSPLSPEAAQSVVRLCWNTLYTTYGLRTLDPRHDKFKGRSEGRLDQRLKARFRGMAWPWLLGEFITAYLKYNPTRKDLGWVFMRPFNSHLRHGCLCGVAQLFDGIMPYRPHGDVLSACALGELLRVLHENLEPDE</sequence>
<dbReference type="GO" id="GO:0005980">
    <property type="term" value="P:glycogen catabolic process"/>
    <property type="evidence" value="ECO:0007669"/>
    <property type="project" value="InterPro"/>
</dbReference>
<feature type="domain" description="Glycogen debranching enzyme C-terminal" evidence="1">
    <location>
        <begin position="286"/>
        <end position="649"/>
    </location>
</feature>
<dbReference type="InterPro" id="IPR010401">
    <property type="entry name" value="AGL/Gdb1"/>
</dbReference>
<name>A0A073J4B8_9BACT</name>
<dbReference type="PANTHER" id="PTHR10569:SF2">
    <property type="entry name" value="GLYCOGEN DEBRANCHING ENZYME"/>
    <property type="match status" value="1"/>
</dbReference>
<dbReference type="GO" id="GO:0004134">
    <property type="term" value="F:4-alpha-glucanotransferase activity"/>
    <property type="evidence" value="ECO:0007669"/>
    <property type="project" value="InterPro"/>
</dbReference>
<dbReference type="PANTHER" id="PTHR10569">
    <property type="entry name" value="GLYCOGEN DEBRANCHING ENZYME"/>
    <property type="match status" value="1"/>
</dbReference>
<dbReference type="Gene3D" id="1.50.10.10">
    <property type="match status" value="1"/>
</dbReference>
<evidence type="ECO:0000259" key="2">
    <source>
        <dbReference type="Pfam" id="PF12439"/>
    </source>
</evidence>
<dbReference type="GeneID" id="90983412"/>
<dbReference type="GO" id="GO:0004135">
    <property type="term" value="F:amylo-alpha-1,6-glucosidase activity"/>
    <property type="evidence" value="ECO:0007669"/>
    <property type="project" value="InterPro"/>
</dbReference>
<feature type="domain" description="Glycogen debranching enzyme bacterial and archaeal type N-terminal" evidence="2">
    <location>
        <begin position="17"/>
        <end position="234"/>
    </location>
</feature>
<dbReference type="InterPro" id="IPR012341">
    <property type="entry name" value="6hp_glycosidase-like_sf"/>
</dbReference>
<dbReference type="RefSeq" id="WP_037975659.1">
    <property type="nucleotide sequence ID" value="NZ_JMKI01000026.1"/>
</dbReference>
<protein>
    <submittedName>
        <fullName evidence="3">Amylo-alpha-1,6-glucosidase</fullName>
    </submittedName>
</protein>
<reference evidence="3 4" key="1">
    <citation type="submission" date="2014-04" db="EMBL/GenBank/DDBJ databases">
        <title>Draft Genome Sequence of Synergistes jonesii.</title>
        <authorList>
            <person name="Coil D.A."/>
            <person name="Eisen J.A."/>
            <person name="Holland-Moritz H.E."/>
        </authorList>
    </citation>
    <scope>NUCLEOTIDE SEQUENCE [LARGE SCALE GENOMIC DNA]</scope>
    <source>
        <strain evidence="3 4">78-1</strain>
    </source>
</reference>
<evidence type="ECO:0000313" key="4">
    <source>
        <dbReference type="Proteomes" id="UP000027665"/>
    </source>
</evidence>
<dbReference type="Pfam" id="PF12439">
    <property type="entry name" value="GDE_N"/>
    <property type="match status" value="1"/>
</dbReference>
<dbReference type="AlphaFoldDB" id="A0A073J4B8"/>
<comment type="caution">
    <text evidence="3">The sequence shown here is derived from an EMBL/GenBank/DDBJ whole genome shotgun (WGS) entry which is preliminary data.</text>
</comment>
<dbReference type="InterPro" id="IPR024742">
    <property type="entry name" value="Glycogen_debranch_N"/>
</dbReference>
<keyword evidence="4" id="KW-1185">Reference proteome</keyword>
<dbReference type="STRING" id="2754.EH55_03515"/>
<dbReference type="Pfam" id="PF06202">
    <property type="entry name" value="GDE_C"/>
    <property type="match status" value="1"/>
</dbReference>
<dbReference type="InterPro" id="IPR032790">
    <property type="entry name" value="GDE_C"/>
</dbReference>
<proteinExistence type="predicted"/>
<evidence type="ECO:0000259" key="1">
    <source>
        <dbReference type="Pfam" id="PF06202"/>
    </source>
</evidence>
<gene>
    <name evidence="3" type="ORF">EH55_03515</name>
</gene>
<dbReference type="Proteomes" id="UP000027665">
    <property type="component" value="Unassembled WGS sequence"/>
</dbReference>
<dbReference type="OrthoDB" id="9761875at2"/>
<organism evidence="3 4">
    <name type="scientific">Synergistes jonesii</name>
    <dbReference type="NCBI Taxonomy" id="2754"/>
    <lineage>
        <taxon>Bacteria</taxon>
        <taxon>Thermotogati</taxon>
        <taxon>Synergistota</taxon>
        <taxon>Synergistia</taxon>
        <taxon>Synergistales</taxon>
        <taxon>Synergistaceae</taxon>
        <taxon>Synergistes</taxon>
    </lineage>
</organism>
<accession>A0A073J4B8</accession>
<evidence type="ECO:0000313" key="3">
    <source>
        <dbReference type="EMBL" id="KEJ92537.1"/>
    </source>
</evidence>
<dbReference type="EMBL" id="JMKI01000026">
    <property type="protein sequence ID" value="KEJ92537.1"/>
    <property type="molecule type" value="Genomic_DNA"/>
</dbReference>